<dbReference type="InParanoid" id="A0A165MTH3"/>
<dbReference type="OrthoDB" id="3266451at2759"/>
<dbReference type="InterPro" id="IPR001810">
    <property type="entry name" value="F-box_dom"/>
</dbReference>
<dbReference type="Gene3D" id="3.80.10.10">
    <property type="entry name" value="Ribonuclease Inhibitor"/>
    <property type="match status" value="1"/>
</dbReference>
<dbReference type="AlphaFoldDB" id="A0A165MTH3"/>
<dbReference type="InterPro" id="IPR032675">
    <property type="entry name" value="LRR_dom_sf"/>
</dbReference>
<protein>
    <recommendedName>
        <fullName evidence="1">F-box domain-containing protein</fullName>
    </recommendedName>
</protein>
<reference evidence="2 3" key="1">
    <citation type="journal article" date="2016" name="Mol. Biol. Evol.">
        <title>Comparative Genomics of Early-Diverging Mushroom-Forming Fungi Provides Insights into the Origins of Lignocellulose Decay Capabilities.</title>
        <authorList>
            <person name="Nagy L.G."/>
            <person name="Riley R."/>
            <person name="Tritt A."/>
            <person name="Adam C."/>
            <person name="Daum C."/>
            <person name="Floudas D."/>
            <person name="Sun H."/>
            <person name="Yadav J.S."/>
            <person name="Pangilinan J."/>
            <person name="Larsson K.H."/>
            <person name="Matsuura K."/>
            <person name="Barry K."/>
            <person name="Labutti K."/>
            <person name="Kuo R."/>
            <person name="Ohm R.A."/>
            <person name="Bhattacharya S.S."/>
            <person name="Shirouzu T."/>
            <person name="Yoshinaga Y."/>
            <person name="Martin F.M."/>
            <person name="Grigoriev I.V."/>
            <person name="Hibbett D.S."/>
        </authorList>
    </citation>
    <scope>NUCLEOTIDE SEQUENCE [LARGE SCALE GENOMIC DNA]</scope>
    <source>
        <strain evidence="2 3">HHB12029</strain>
    </source>
</reference>
<proteinExistence type="predicted"/>
<evidence type="ECO:0000259" key="1">
    <source>
        <dbReference type="Pfam" id="PF12937"/>
    </source>
</evidence>
<dbReference type="Proteomes" id="UP000077266">
    <property type="component" value="Unassembled WGS sequence"/>
</dbReference>
<accession>A0A165MTH3</accession>
<dbReference type="SUPFAM" id="SSF52047">
    <property type="entry name" value="RNI-like"/>
    <property type="match status" value="1"/>
</dbReference>
<dbReference type="Gene3D" id="1.20.1280.50">
    <property type="match status" value="1"/>
</dbReference>
<sequence length="509" mass="57267">MSGGLRSAYTSTTIDSLPDELLLSIGRRAQLGPLRICAVCARWRRIGLDNKLLWTRIFLEDDRADWSVNRAEYFVARAGVLPLTIQRVGTDADAIRIDNFVLALLPRCRSFMYRDIALADASRPAFVRLLLQSQSSTLEGLCLDTVRGMEVAFHNAEALPVIANQFPSLCQLTVSNVCLPLSHMMAASRCIALLVNNSDHDLCQHEKAFGLEVDRLVSALPTLRVFRVFYQLGEYHERNSFTDPRDHFHMHNALVTLRSTIEELGLLAVPTIWPSPRQLEVISLLSTYAISPLLQLLAAAPNLVYLNIQAWYWPPIAAVPADFQVRDLPRLESVYFWELHEVFIQQIFSAFRTPRLRNLQLLGIYRDEETAFSLDEVFRGWNLPYLETFVLSSSPHDYQGDHTYPSLALGRMLRGGNLPRLHGLSIPTTGWGWVTAADLRDAVDALRDPAVAPSLVAAQLAQSDPPLDPDWIREAMHERNAQLGVKRRLRLAVLVKDNAADAVQEDGDE</sequence>
<feature type="domain" description="F-box" evidence="1">
    <location>
        <begin position="14"/>
        <end position="59"/>
    </location>
</feature>
<keyword evidence="3" id="KW-1185">Reference proteome</keyword>
<evidence type="ECO:0000313" key="3">
    <source>
        <dbReference type="Proteomes" id="UP000077266"/>
    </source>
</evidence>
<gene>
    <name evidence="2" type="ORF">EXIGLDRAFT_762385</name>
</gene>
<dbReference type="EMBL" id="KV425907">
    <property type="protein sequence ID" value="KZV99731.1"/>
    <property type="molecule type" value="Genomic_DNA"/>
</dbReference>
<organism evidence="2 3">
    <name type="scientific">Exidia glandulosa HHB12029</name>
    <dbReference type="NCBI Taxonomy" id="1314781"/>
    <lineage>
        <taxon>Eukaryota</taxon>
        <taxon>Fungi</taxon>
        <taxon>Dikarya</taxon>
        <taxon>Basidiomycota</taxon>
        <taxon>Agaricomycotina</taxon>
        <taxon>Agaricomycetes</taxon>
        <taxon>Auriculariales</taxon>
        <taxon>Exidiaceae</taxon>
        <taxon>Exidia</taxon>
    </lineage>
</organism>
<name>A0A165MTH3_EXIGL</name>
<dbReference type="Pfam" id="PF12937">
    <property type="entry name" value="F-box-like"/>
    <property type="match status" value="1"/>
</dbReference>
<evidence type="ECO:0000313" key="2">
    <source>
        <dbReference type="EMBL" id="KZV99731.1"/>
    </source>
</evidence>